<dbReference type="AlphaFoldDB" id="A0AAW4IWU1"/>
<accession>A0AAW4IWU1</accession>
<evidence type="ECO:0000313" key="2">
    <source>
        <dbReference type="Proteomes" id="UP000668068"/>
    </source>
</evidence>
<reference evidence="1" key="1">
    <citation type="submission" date="2020-12" db="EMBL/GenBank/DDBJ databases">
        <title>Comparative genomics of Clostridium perfringens reveals patterns of host-associated phylogenetic clades and virulence factors.</title>
        <authorList>
            <person name="Smith A.H."/>
            <person name="Geier R."/>
        </authorList>
    </citation>
    <scope>NUCLEOTIDE SEQUENCE</scope>
    <source>
        <strain evidence="1">CHD30677R</strain>
    </source>
</reference>
<sequence>MKIKGLKANLIPAIPERLENKLEFRITTELTEEDILLYSTVLIYFDKQLKKDKVNLDYIPKTFAIFTDDGDIEISLSDTVLGINSNIIIYAIKRFEKLNLPEVLKVSVFLEELCHWAWNIEDEVEVKFKIFEILKEIYPGLKIQQVYPGLNN</sequence>
<protein>
    <submittedName>
        <fullName evidence="1">Uncharacterized protein</fullName>
    </submittedName>
</protein>
<name>A0AAW4IWU1_CLOPF</name>
<proteinExistence type="predicted"/>
<organism evidence="1 2">
    <name type="scientific">Clostridium perfringens</name>
    <dbReference type="NCBI Taxonomy" id="1502"/>
    <lineage>
        <taxon>Bacteria</taxon>
        <taxon>Bacillati</taxon>
        <taxon>Bacillota</taxon>
        <taxon>Clostridia</taxon>
        <taxon>Eubacteriales</taxon>
        <taxon>Clostridiaceae</taxon>
        <taxon>Clostridium</taxon>
    </lineage>
</organism>
<gene>
    <name evidence="1" type="ORF">JJB47_09800</name>
</gene>
<dbReference type="RefSeq" id="WP_003478953.1">
    <property type="nucleotide sequence ID" value="NZ_CATNXF010000001.1"/>
</dbReference>
<comment type="caution">
    <text evidence="1">The sequence shown here is derived from an EMBL/GenBank/DDBJ whole genome shotgun (WGS) entry which is preliminary data.</text>
</comment>
<dbReference type="Proteomes" id="UP000668068">
    <property type="component" value="Unassembled WGS sequence"/>
</dbReference>
<dbReference type="EMBL" id="JAENQP010000004">
    <property type="protein sequence ID" value="MBO3359077.1"/>
    <property type="molecule type" value="Genomic_DNA"/>
</dbReference>
<evidence type="ECO:0000313" key="1">
    <source>
        <dbReference type="EMBL" id="MBO3359077.1"/>
    </source>
</evidence>